<organism evidence="2 3">
    <name type="scientific">Cylindrotheca closterium</name>
    <dbReference type="NCBI Taxonomy" id="2856"/>
    <lineage>
        <taxon>Eukaryota</taxon>
        <taxon>Sar</taxon>
        <taxon>Stramenopiles</taxon>
        <taxon>Ochrophyta</taxon>
        <taxon>Bacillariophyta</taxon>
        <taxon>Bacillariophyceae</taxon>
        <taxon>Bacillariophycidae</taxon>
        <taxon>Bacillariales</taxon>
        <taxon>Bacillariaceae</taxon>
        <taxon>Cylindrotheca</taxon>
    </lineage>
</organism>
<evidence type="ECO:0000256" key="1">
    <source>
        <dbReference type="SAM" id="MobiDB-lite"/>
    </source>
</evidence>
<comment type="caution">
    <text evidence="2">The sequence shown here is derived from an EMBL/GenBank/DDBJ whole genome shotgun (WGS) entry which is preliminary data.</text>
</comment>
<accession>A0AAD2CTT4</accession>
<feature type="compositionally biased region" description="Basic and acidic residues" evidence="1">
    <location>
        <begin position="287"/>
        <end position="298"/>
    </location>
</feature>
<dbReference type="AlphaFoldDB" id="A0AAD2CTT4"/>
<feature type="region of interest" description="Disordered" evidence="1">
    <location>
        <begin position="220"/>
        <end position="257"/>
    </location>
</feature>
<protein>
    <submittedName>
        <fullName evidence="2">Uncharacterized protein</fullName>
    </submittedName>
</protein>
<dbReference type="EMBL" id="CAKOGP040001112">
    <property type="protein sequence ID" value="CAJ1942932.1"/>
    <property type="molecule type" value="Genomic_DNA"/>
</dbReference>
<feature type="compositionally biased region" description="Acidic residues" evidence="1">
    <location>
        <begin position="234"/>
        <end position="255"/>
    </location>
</feature>
<keyword evidence="3" id="KW-1185">Reference proteome</keyword>
<evidence type="ECO:0000313" key="2">
    <source>
        <dbReference type="EMBL" id="CAJ1942932.1"/>
    </source>
</evidence>
<name>A0AAD2CTT4_9STRA</name>
<gene>
    <name evidence="2" type="ORF">CYCCA115_LOCUS8193</name>
</gene>
<dbReference type="Proteomes" id="UP001295423">
    <property type="component" value="Unassembled WGS sequence"/>
</dbReference>
<reference evidence="2" key="1">
    <citation type="submission" date="2023-08" db="EMBL/GenBank/DDBJ databases">
        <authorList>
            <person name="Audoor S."/>
            <person name="Bilcke G."/>
        </authorList>
    </citation>
    <scope>NUCLEOTIDE SEQUENCE</scope>
</reference>
<feature type="region of interest" description="Disordered" evidence="1">
    <location>
        <begin position="287"/>
        <end position="314"/>
    </location>
</feature>
<proteinExistence type="predicted"/>
<evidence type="ECO:0000313" key="3">
    <source>
        <dbReference type="Proteomes" id="UP001295423"/>
    </source>
</evidence>
<sequence length="342" mass="39014">MTSSNDNPTEPDPSKEKLDQVFALIKDGKIIRETDLWGAANKFREARTLLELLATEHPRSTDEEKQIATLYERQAWEYLKESRQCLIEAMKAEKERDEMEESTTFLTLTDDESTARLNTFSSLFSRKLEAEPEELTMENQVSLEERLRNLNQSLPSGFKTSEERMSDLNKGLNRLGLSMYEQKTPFSRFIEDSIPKDEDDQVAEIMAQAKDEVHFENVLAQNSTTGMVKKSNDDDSISDVEDDSDSDSDGDELLSDEQLAMKKVRRRVVLAQMKLAELVALIDEAKGIQANEEKKEEEAALTVNDDSSEDISKPDLEAHFASAKKKLRAARKDLRKATEEWF</sequence>